<dbReference type="Gene3D" id="1.20.5.3310">
    <property type="match status" value="1"/>
</dbReference>
<dbReference type="OrthoDB" id="163884at2"/>
<evidence type="ECO:0000256" key="3">
    <source>
        <dbReference type="ARBA" id="ARBA00022475"/>
    </source>
</evidence>
<evidence type="ECO:0000256" key="6">
    <source>
        <dbReference type="ARBA" id="ARBA00022989"/>
    </source>
</evidence>
<evidence type="ECO:0000256" key="7">
    <source>
        <dbReference type="ARBA" id="ARBA00023010"/>
    </source>
</evidence>
<proteinExistence type="inferred from homology"/>
<dbReference type="InterPro" id="IPR003369">
    <property type="entry name" value="TatA/B/E"/>
</dbReference>
<dbReference type="GO" id="GO:0008320">
    <property type="term" value="F:protein transmembrane transporter activity"/>
    <property type="evidence" value="ECO:0007669"/>
    <property type="project" value="UniProtKB-UniRule"/>
</dbReference>
<evidence type="ECO:0000256" key="8">
    <source>
        <dbReference type="ARBA" id="ARBA00023136"/>
    </source>
</evidence>
<feature type="region of interest" description="Disordered" evidence="10">
    <location>
        <begin position="81"/>
        <end position="104"/>
    </location>
</feature>
<evidence type="ECO:0000313" key="12">
    <source>
        <dbReference type="Proteomes" id="UP000290365"/>
    </source>
</evidence>
<keyword evidence="3 9" id="KW-1003">Cell membrane</keyword>
<evidence type="ECO:0000256" key="5">
    <source>
        <dbReference type="ARBA" id="ARBA00022927"/>
    </source>
</evidence>
<dbReference type="RefSeq" id="WP_129890218.1">
    <property type="nucleotide sequence ID" value="NZ_CP035758.1"/>
</dbReference>
<dbReference type="NCBIfam" id="TIGR01411">
    <property type="entry name" value="tatAE"/>
    <property type="match status" value="1"/>
</dbReference>
<dbReference type="Proteomes" id="UP000290365">
    <property type="component" value="Chromosome"/>
</dbReference>
<protein>
    <recommendedName>
        <fullName evidence="9">Sec-independent protein translocase protein TatA</fullName>
    </recommendedName>
</protein>
<evidence type="ECO:0000256" key="2">
    <source>
        <dbReference type="ARBA" id="ARBA00022448"/>
    </source>
</evidence>
<keyword evidence="8 9" id="KW-0472">Membrane</keyword>
<evidence type="ECO:0000256" key="1">
    <source>
        <dbReference type="ARBA" id="ARBA00004162"/>
    </source>
</evidence>
<dbReference type="GO" id="GO:0043953">
    <property type="term" value="P:protein transport by the Tat complex"/>
    <property type="evidence" value="ECO:0007669"/>
    <property type="project" value="UniProtKB-UniRule"/>
</dbReference>
<keyword evidence="6 9" id="KW-1133">Transmembrane helix</keyword>
<dbReference type="Pfam" id="PF02416">
    <property type="entry name" value="TatA_B_E"/>
    <property type="match status" value="1"/>
</dbReference>
<evidence type="ECO:0000256" key="9">
    <source>
        <dbReference type="HAMAP-Rule" id="MF_00236"/>
    </source>
</evidence>
<name>A0A4P6JUV7_KTERU</name>
<gene>
    <name evidence="9 11" type="primary">tatA</name>
    <name evidence="11" type="ORF">EPA93_25575</name>
</gene>
<feature type="compositionally biased region" description="Basic and acidic residues" evidence="10">
    <location>
        <begin position="93"/>
        <end position="104"/>
    </location>
</feature>
<comment type="similarity">
    <text evidence="9">Belongs to the TatA/E family.</text>
</comment>
<dbReference type="EMBL" id="CP035758">
    <property type="protein sequence ID" value="QBD79165.1"/>
    <property type="molecule type" value="Genomic_DNA"/>
</dbReference>
<dbReference type="PANTHER" id="PTHR42982">
    <property type="entry name" value="SEC-INDEPENDENT PROTEIN TRANSLOCASE PROTEIN TATA"/>
    <property type="match status" value="1"/>
</dbReference>
<accession>A0A4P6JUV7</accession>
<keyword evidence="7 9" id="KW-0811">Translocation</keyword>
<organism evidence="11 12">
    <name type="scientific">Ktedonosporobacter rubrisoli</name>
    <dbReference type="NCBI Taxonomy" id="2509675"/>
    <lineage>
        <taxon>Bacteria</taxon>
        <taxon>Bacillati</taxon>
        <taxon>Chloroflexota</taxon>
        <taxon>Ktedonobacteria</taxon>
        <taxon>Ktedonobacterales</taxon>
        <taxon>Ktedonosporobacteraceae</taxon>
        <taxon>Ktedonosporobacter</taxon>
    </lineage>
</organism>
<keyword evidence="2 9" id="KW-0813">Transport</keyword>
<keyword evidence="4 9" id="KW-0812">Transmembrane</keyword>
<evidence type="ECO:0000256" key="10">
    <source>
        <dbReference type="SAM" id="MobiDB-lite"/>
    </source>
</evidence>
<comment type="subcellular location">
    <subcellularLocation>
        <location evidence="1 9">Cell membrane</location>
        <topology evidence="1 9">Single-pass membrane protein</topology>
    </subcellularLocation>
</comment>
<dbReference type="GO" id="GO:0033281">
    <property type="term" value="C:TAT protein transport complex"/>
    <property type="evidence" value="ECO:0007669"/>
    <property type="project" value="UniProtKB-UniRule"/>
</dbReference>
<dbReference type="PANTHER" id="PTHR42982:SF1">
    <property type="entry name" value="SEC-INDEPENDENT PROTEIN TRANSLOCASE PROTEIN TATA"/>
    <property type="match status" value="1"/>
</dbReference>
<evidence type="ECO:0000313" key="11">
    <source>
        <dbReference type="EMBL" id="QBD79165.1"/>
    </source>
</evidence>
<dbReference type="InterPro" id="IPR006312">
    <property type="entry name" value="TatA/E"/>
</dbReference>
<keyword evidence="12" id="KW-1185">Reference proteome</keyword>
<comment type="function">
    <text evidence="9">Part of the twin-arginine translocation (Tat) system that transports large folded proteins containing a characteristic twin-arginine motif in their signal peptide across membranes. TatA could form the protein-conducting channel of the Tat system.</text>
</comment>
<dbReference type="HAMAP" id="MF_00236">
    <property type="entry name" value="TatA_E"/>
    <property type="match status" value="1"/>
</dbReference>
<dbReference type="NCBIfam" id="NF011430">
    <property type="entry name" value="PRK14861.1"/>
    <property type="match status" value="1"/>
</dbReference>
<keyword evidence="5 9" id="KW-0653">Protein transport</keyword>
<dbReference type="AlphaFoldDB" id="A0A4P6JUV7"/>
<comment type="subunit">
    <text evidence="9">Forms a complex with TatC.</text>
</comment>
<feature type="compositionally biased region" description="Low complexity" evidence="10">
    <location>
        <begin position="81"/>
        <end position="92"/>
    </location>
</feature>
<reference evidence="11 12" key="1">
    <citation type="submission" date="2019-01" db="EMBL/GenBank/DDBJ databases">
        <title>Ktedonosporobacter rubrisoli SCAWS-G2.</title>
        <authorList>
            <person name="Huang Y."/>
            <person name="Yan B."/>
        </authorList>
    </citation>
    <scope>NUCLEOTIDE SEQUENCE [LARGE SCALE GENOMIC DNA]</scope>
    <source>
        <strain evidence="11 12">SCAWS-G2</strain>
    </source>
</reference>
<evidence type="ECO:0000256" key="4">
    <source>
        <dbReference type="ARBA" id="ARBA00022692"/>
    </source>
</evidence>
<feature type="transmembrane region" description="Helical" evidence="9">
    <location>
        <begin position="6"/>
        <end position="22"/>
    </location>
</feature>
<dbReference type="KEGG" id="kbs:EPA93_25575"/>
<feature type="region of interest" description="Disordered" evidence="10">
    <location>
        <begin position="45"/>
        <end position="65"/>
    </location>
</feature>
<sequence length="104" mass="11163">MIPGFHGLDLVVILVIALLIFGPRKLPEMGSAIGKSIKEFRKGMNELTAPKEEKEEEEGDPKAARAAKLAAIEREIEARKAAANAAEAAQPEVKAEASAEKKLD</sequence>